<dbReference type="VEuPathDB" id="VectorBase:AMEM21_011296"/>
<feature type="region of interest" description="Disordered" evidence="1">
    <location>
        <begin position="94"/>
        <end position="119"/>
    </location>
</feature>
<feature type="region of interest" description="Disordered" evidence="1">
    <location>
        <begin position="140"/>
        <end position="195"/>
    </location>
</feature>
<feature type="region of interest" description="Disordered" evidence="1">
    <location>
        <begin position="245"/>
        <end position="297"/>
    </location>
</feature>
<sequence length="297" mass="29624">MKRLIYLADRWVCLRRAINLCIVQNSIRLPLAGLAPPRVLMCSASMGAEGSVTLQLREAVQAPDAAGSLDGALTIGYPDPDMLADMLGTFQGASTGASGDPDAGSFELLQDSNGSPAGATLRTSAAEQLEQLAGAILTKANSSSGSSGSNATTGATTVTIKTEPGAKSTAEKTSTTTNLHPTSLTPTSSIGSNNLSPSSTAILHHGTTMVTVKSSPGGSGGTIATAASPTSLILTTVGRAETASGGFGGSSGSASSSPSAAASPVSLSGLAKKPRPKTVSPTRHGPQQCQPDTNPFD</sequence>
<dbReference type="STRING" id="30066.A0A182V9D6"/>
<proteinExistence type="predicted"/>
<dbReference type="Proteomes" id="UP000075903">
    <property type="component" value="Unassembled WGS sequence"/>
</dbReference>
<feature type="compositionally biased region" description="Low complexity" evidence="1">
    <location>
        <begin position="140"/>
        <end position="157"/>
    </location>
</feature>
<organism evidence="2 3">
    <name type="scientific">Anopheles merus</name>
    <name type="common">Mosquito</name>
    <dbReference type="NCBI Taxonomy" id="30066"/>
    <lineage>
        <taxon>Eukaryota</taxon>
        <taxon>Metazoa</taxon>
        <taxon>Ecdysozoa</taxon>
        <taxon>Arthropoda</taxon>
        <taxon>Hexapoda</taxon>
        <taxon>Insecta</taxon>
        <taxon>Pterygota</taxon>
        <taxon>Neoptera</taxon>
        <taxon>Endopterygota</taxon>
        <taxon>Diptera</taxon>
        <taxon>Nematocera</taxon>
        <taxon>Culicoidea</taxon>
        <taxon>Culicidae</taxon>
        <taxon>Anophelinae</taxon>
        <taxon>Anopheles</taxon>
    </lineage>
</organism>
<evidence type="ECO:0000256" key="1">
    <source>
        <dbReference type="SAM" id="MobiDB-lite"/>
    </source>
</evidence>
<reference evidence="2" key="1">
    <citation type="submission" date="2020-05" db="UniProtKB">
        <authorList>
            <consortium name="EnsemblMetazoa"/>
        </authorList>
    </citation>
    <scope>IDENTIFICATION</scope>
    <source>
        <strain evidence="2">MAF</strain>
    </source>
</reference>
<feature type="compositionally biased region" description="Polar residues" evidence="1">
    <location>
        <begin position="110"/>
        <end position="119"/>
    </location>
</feature>
<accession>A0A182V9D6</accession>
<dbReference type="VEuPathDB" id="VectorBase:AMEM011092"/>
<dbReference type="AlphaFoldDB" id="A0A182V9D6"/>
<keyword evidence="3" id="KW-1185">Reference proteome</keyword>
<feature type="compositionally biased region" description="Low complexity" evidence="1">
    <location>
        <begin position="252"/>
        <end position="271"/>
    </location>
</feature>
<evidence type="ECO:0000313" key="2">
    <source>
        <dbReference type="EnsemblMetazoa" id="AMEM011092-PA"/>
    </source>
</evidence>
<protein>
    <submittedName>
        <fullName evidence="2">Uncharacterized protein</fullName>
    </submittedName>
</protein>
<evidence type="ECO:0000313" key="3">
    <source>
        <dbReference type="Proteomes" id="UP000075903"/>
    </source>
</evidence>
<feature type="compositionally biased region" description="Polar residues" evidence="1">
    <location>
        <begin position="279"/>
        <end position="297"/>
    </location>
</feature>
<dbReference type="EnsemblMetazoa" id="AMEM011092-RA">
    <property type="protein sequence ID" value="AMEM011092-PA"/>
    <property type="gene ID" value="AMEM011092"/>
</dbReference>
<name>A0A182V9D6_ANOME</name>
<feature type="compositionally biased region" description="Polar residues" evidence="1">
    <location>
        <begin position="178"/>
        <end position="187"/>
    </location>
</feature>
<feature type="compositionally biased region" description="Low complexity" evidence="1">
    <location>
        <begin position="166"/>
        <end position="177"/>
    </location>
</feature>